<keyword evidence="2" id="KW-0472">Membrane</keyword>
<evidence type="ECO:0000256" key="2">
    <source>
        <dbReference type="SAM" id="Phobius"/>
    </source>
</evidence>
<dbReference type="Pfam" id="PF07332">
    <property type="entry name" value="Phage_holin_3_6"/>
    <property type="match status" value="1"/>
</dbReference>
<dbReference type="InterPro" id="IPR009937">
    <property type="entry name" value="Phage_holin_3_6"/>
</dbReference>
<feature type="transmembrane region" description="Helical" evidence="2">
    <location>
        <begin position="82"/>
        <end position="105"/>
    </location>
</feature>
<protein>
    <submittedName>
        <fullName evidence="3">Phage holin family protein</fullName>
    </submittedName>
</protein>
<keyword evidence="4" id="KW-1185">Reference proteome</keyword>
<gene>
    <name evidence="3" type="ORF">JZM24_12570</name>
</gene>
<accession>A0ABS5YCL9</accession>
<reference evidence="3 4" key="1">
    <citation type="journal article" date="2021" name="Genome Biol. Evol.">
        <title>The evolution of interdependence in a four-way mealybug symbiosis.</title>
        <authorList>
            <person name="Garber A.I."/>
            <person name="Kupper M."/>
            <person name="Laetsch D.R."/>
            <person name="Weldon S.R."/>
            <person name="Ladinsky M.S."/>
            <person name="Bjorkman P.J."/>
            <person name="McCutcheon J.P."/>
        </authorList>
    </citation>
    <scope>NUCLEOTIDE SEQUENCE [LARGE SCALE GENOMIC DNA]</scope>
    <source>
        <strain evidence="3">SOD</strain>
    </source>
</reference>
<feature type="transmembrane region" description="Helical" evidence="2">
    <location>
        <begin position="50"/>
        <end position="76"/>
    </location>
</feature>
<comment type="caution">
    <text evidence="3">The sequence shown here is derived from an EMBL/GenBank/DDBJ whole genome shotgun (WGS) entry which is preliminary data.</text>
</comment>
<feature type="region of interest" description="Disordered" evidence="1">
    <location>
        <begin position="137"/>
        <end position="159"/>
    </location>
</feature>
<sequence>MMIEQQNQGPGNGLFNIAQRIVTIVVGMVETRLRLAVVELEEEKSNIIQMLMMTGITLLFAAFGLMSLLVLVILVIDPQYRLTAIATTTGILLLLAIVGAVVTLAKARKSSLLGSTREELQVDRNILEKLQDEIKNEEAERKHDEKVKSKQRDRIAEAK</sequence>
<evidence type="ECO:0000313" key="3">
    <source>
        <dbReference type="EMBL" id="MBT9432751.1"/>
    </source>
</evidence>
<keyword evidence="2" id="KW-1133">Transmembrane helix</keyword>
<dbReference type="EMBL" id="JAFJYC010000001">
    <property type="protein sequence ID" value="MBT9432751.1"/>
    <property type="molecule type" value="Genomic_DNA"/>
</dbReference>
<name>A0ABS5YCL9_9GAMM</name>
<keyword evidence="2" id="KW-0812">Transmembrane</keyword>
<evidence type="ECO:0000313" key="4">
    <source>
        <dbReference type="Proteomes" id="UP000811282"/>
    </source>
</evidence>
<proteinExistence type="predicted"/>
<organism evidence="3 4">
    <name type="scientific">Candidatus Sodalis endolongispinus</name>
    <dbReference type="NCBI Taxonomy" id="2812662"/>
    <lineage>
        <taxon>Bacteria</taxon>
        <taxon>Pseudomonadati</taxon>
        <taxon>Pseudomonadota</taxon>
        <taxon>Gammaproteobacteria</taxon>
        <taxon>Enterobacterales</taxon>
        <taxon>Bruguierivoracaceae</taxon>
        <taxon>Sodalis</taxon>
    </lineage>
</organism>
<evidence type="ECO:0000256" key="1">
    <source>
        <dbReference type="SAM" id="MobiDB-lite"/>
    </source>
</evidence>
<dbReference type="Proteomes" id="UP000811282">
    <property type="component" value="Unassembled WGS sequence"/>
</dbReference>